<protein>
    <recommendedName>
        <fullName evidence="1">AB hydrolase-1 domain-containing protein</fullName>
    </recommendedName>
</protein>
<dbReference type="SUPFAM" id="SSF53474">
    <property type="entry name" value="alpha/beta-Hydrolases"/>
    <property type="match status" value="1"/>
</dbReference>
<organism evidence="2 3">
    <name type="scientific">Actinoplanes cyaneus</name>
    <dbReference type="NCBI Taxonomy" id="52696"/>
    <lineage>
        <taxon>Bacteria</taxon>
        <taxon>Bacillati</taxon>
        <taxon>Actinomycetota</taxon>
        <taxon>Actinomycetes</taxon>
        <taxon>Micromonosporales</taxon>
        <taxon>Micromonosporaceae</taxon>
        <taxon>Actinoplanes</taxon>
    </lineage>
</organism>
<gene>
    <name evidence="2" type="ORF">Acy02nite_74480</name>
</gene>
<sequence>MFVLLHSLLLGPRTWSPVVARLPGAVVPSLLGLDPPHWPAVVERVAAAIDRLPPAEPVHLVAHSSAGLHVPVIVDASPRPVAGCVLVETRLPSLTGSSPTRQNALPVEAVDGLLPPWTTWWDEVDPLFPDQRTRALVEAEQPRLPVTYYDQRIPVPAGWDDRPCGYLWFGPPYDQQASLARARGWPVIHVPGRHLHQLVDPDAVAAAIRALAGIG</sequence>
<name>A0A919IQQ8_9ACTN</name>
<comment type="caution">
    <text evidence="2">The sequence shown here is derived from an EMBL/GenBank/DDBJ whole genome shotgun (WGS) entry which is preliminary data.</text>
</comment>
<reference evidence="2" key="1">
    <citation type="submission" date="2021-01" db="EMBL/GenBank/DDBJ databases">
        <title>Whole genome shotgun sequence of Actinoplanes cyaneus NBRC 14990.</title>
        <authorList>
            <person name="Komaki H."/>
            <person name="Tamura T."/>
        </authorList>
    </citation>
    <scope>NUCLEOTIDE SEQUENCE</scope>
    <source>
        <strain evidence="2">NBRC 14990</strain>
    </source>
</reference>
<evidence type="ECO:0000259" key="1">
    <source>
        <dbReference type="Pfam" id="PF12697"/>
    </source>
</evidence>
<proteinExistence type="predicted"/>
<evidence type="ECO:0000313" key="3">
    <source>
        <dbReference type="Proteomes" id="UP000619479"/>
    </source>
</evidence>
<evidence type="ECO:0000313" key="2">
    <source>
        <dbReference type="EMBL" id="GID69567.1"/>
    </source>
</evidence>
<dbReference type="Proteomes" id="UP000619479">
    <property type="component" value="Unassembled WGS sequence"/>
</dbReference>
<dbReference type="GO" id="GO:0003824">
    <property type="term" value="F:catalytic activity"/>
    <property type="evidence" value="ECO:0007669"/>
    <property type="project" value="UniProtKB-ARBA"/>
</dbReference>
<accession>A0A919IQQ8</accession>
<dbReference type="RefSeq" id="WP_239175523.1">
    <property type="nucleotide sequence ID" value="NZ_BAAAUC010000040.1"/>
</dbReference>
<dbReference type="Gene3D" id="3.40.50.1820">
    <property type="entry name" value="alpha/beta hydrolase"/>
    <property type="match status" value="1"/>
</dbReference>
<dbReference type="InterPro" id="IPR000073">
    <property type="entry name" value="AB_hydrolase_1"/>
</dbReference>
<dbReference type="Pfam" id="PF12697">
    <property type="entry name" value="Abhydrolase_6"/>
    <property type="match status" value="1"/>
</dbReference>
<dbReference type="EMBL" id="BOMH01000063">
    <property type="protein sequence ID" value="GID69567.1"/>
    <property type="molecule type" value="Genomic_DNA"/>
</dbReference>
<dbReference type="AlphaFoldDB" id="A0A919IQQ8"/>
<keyword evidence="3" id="KW-1185">Reference proteome</keyword>
<feature type="domain" description="AB hydrolase-1" evidence="1">
    <location>
        <begin position="2"/>
        <end position="207"/>
    </location>
</feature>
<dbReference type="InterPro" id="IPR029058">
    <property type="entry name" value="AB_hydrolase_fold"/>
</dbReference>